<proteinExistence type="predicted"/>
<feature type="region of interest" description="Disordered" evidence="1">
    <location>
        <begin position="1"/>
        <end position="76"/>
    </location>
</feature>
<name>A0A3N4HR70_ASCIM</name>
<gene>
    <name evidence="2" type="ORF">BJ508DRAFT_311978</name>
</gene>
<evidence type="ECO:0000313" key="2">
    <source>
        <dbReference type="EMBL" id="RPA75476.1"/>
    </source>
</evidence>
<dbReference type="Proteomes" id="UP000275078">
    <property type="component" value="Unassembled WGS sequence"/>
</dbReference>
<organism evidence="2 3">
    <name type="scientific">Ascobolus immersus RN42</name>
    <dbReference type="NCBI Taxonomy" id="1160509"/>
    <lineage>
        <taxon>Eukaryota</taxon>
        <taxon>Fungi</taxon>
        <taxon>Dikarya</taxon>
        <taxon>Ascomycota</taxon>
        <taxon>Pezizomycotina</taxon>
        <taxon>Pezizomycetes</taxon>
        <taxon>Pezizales</taxon>
        <taxon>Ascobolaceae</taxon>
        <taxon>Ascobolus</taxon>
    </lineage>
</organism>
<feature type="compositionally biased region" description="Basic and acidic residues" evidence="1">
    <location>
        <begin position="413"/>
        <end position="425"/>
    </location>
</feature>
<feature type="region of interest" description="Disordered" evidence="1">
    <location>
        <begin position="370"/>
        <end position="460"/>
    </location>
</feature>
<evidence type="ECO:0000256" key="1">
    <source>
        <dbReference type="SAM" id="MobiDB-lite"/>
    </source>
</evidence>
<feature type="compositionally biased region" description="Polar residues" evidence="1">
    <location>
        <begin position="52"/>
        <end position="62"/>
    </location>
</feature>
<dbReference type="EMBL" id="ML119763">
    <property type="protein sequence ID" value="RPA75476.1"/>
    <property type="molecule type" value="Genomic_DNA"/>
</dbReference>
<evidence type="ECO:0000313" key="3">
    <source>
        <dbReference type="Proteomes" id="UP000275078"/>
    </source>
</evidence>
<protein>
    <submittedName>
        <fullName evidence="2">Uncharacterized protein</fullName>
    </submittedName>
</protein>
<feature type="compositionally biased region" description="Basic and acidic residues" evidence="1">
    <location>
        <begin position="63"/>
        <end position="76"/>
    </location>
</feature>
<feature type="region of interest" description="Disordered" evidence="1">
    <location>
        <begin position="324"/>
        <end position="350"/>
    </location>
</feature>
<dbReference type="AlphaFoldDB" id="A0A3N4HR70"/>
<sequence>MAEPQVDDSSSCVPVTEPVEPTEVVSDSSSVISDTFSEASTLVEPVPESPVDTESQTSVDSTDIQKHPEAAPKPEKSYAVIPADMIAQAEKAQMLLISMHLVSLKRILKAGYLYHRLKKWIEKSTSHELPSGSLEAEEKGRLEELKALRNEKTRQISKAFGREEWASMKEDHEFYKYIRKNHGKFLSAIIGQIDWEEWIEMCRIREDYWRYRAFELVEGEWKKKGFWSNENKFWDAAQTHMEKYREKYESWDAKQQCRFSLLDLSKWAIQEVQLAKDNVLDKLEDKILISPWFLGEKGPKAWCEKVIRVELGLFRSNAEEWLARKSSQQVSDEQQKNVRSRGPKTELNPLYAWEDPKYQLKHPYCSPSLSKKQIEEQDSNTNDSIPEASPVSPPGDPQKADSVKSTHQSKVKRQPERSKKEEKKSGGHLPKAEQPSGEVGKRDEILGKPKSSTGKGKRGK</sequence>
<reference evidence="2 3" key="1">
    <citation type="journal article" date="2018" name="Nat. Ecol. Evol.">
        <title>Pezizomycetes genomes reveal the molecular basis of ectomycorrhizal truffle lifestyle.</title>
        <authorList>
            <person name="Murat C."/>
            <person name="Payen T."/>
            <person name="Noel B."/>
            <person name="Kuo A."/>
            <person name="Morin E."/>
            <person name="Chen J."/>
            <person name="Kohler A."/>
            <person name="Krizsan K."/>
            <person name="Balestrini R."/>
            <person name="Da Silva C."/>
            <person name="Montanini B."/>
            <person name="Hainaut M."/>
            <person name="Levati E."/>
            <person name="Barry K.W."/>
            <person name="Belfiori B."/>
            <person name="Cichocki N."/>
            <person name="Clum A."/>
            <person name="Dockter R.B."/>
            <person name="Fauchery L."/>
            <person name="Guy J."/>
            <person name="Iotti M."/>
            <person name="Le Tacon F."/>
            <person name="Lindquist E.A."/>
            <person name="Lipzen A."/>
            <person name="Malagnac F."/>
            <person name="Mello A."/>
            <person name="Molinier V."/>
            <person name="Miyauchi S."/>
            <person name="Poulain J."/>
            <person name="Riccioni C."/>
            <person name="Rubini A."/>
            <person name="Sitrit Y."/>
            <person name="Splivallo R."/>
            <person name="Traeger S."/>
            <person name="Wang M."/>
            <person name="Zifcakova L."/>
            <person name="Wipf D."/>
            <person name="Zambonelli A."/>
            <person name="Paolocci F."/>
            <person name="Nowrousian M."/>
            <person name="Ottonello S."/>
            <person name="Baldrian P."/>
            <person name="Spatafora J.W."/>
            <person name="Henrissat B."/>
            <person name="Nagy L.G."/>
            <person name="Aury J.M."/>
            <person name="Wincker P."/>
            <person name="Grigoriev I.V."/>
            <person name="Bonfante P."/>
            <person name="Martin F.M."/>
        </authorList>
    </citation>
    <scope>NUCLEOTIDE SEQUENCE [LARGE SCALE GENOMIC DNA]</scope>
    <source>
        <strain evidence="2 3">RN42</strain>
    </source>
</reference>
<feature type="compositionally biased region" description="Low complexity" evidence="1">
    <location>
        <begin position="9"/>
        <end position="34"/>
    </location>
</feature>
<keyword evidence="3" id="KW-1185">Reference proteome</keyword>
<accession>A0A3N4HR70</accession>